<dbReference type="NCBIfam" id="TIGR00229">
    <property type="entry name" value="sensory_box"/>
    <property type="match status" value="4"/>
</dbReference>
<evidence type="ECO:0000256" key="5">
    <source>
        <dbReference type="ARBA" id="ARBA00022553"/>
    </source>
</evidence>
<dbReference type="InterPro" id="IPR036097">
    <property type="entry name" value="HisK_dim/P_sf"/>
</dbReference>
<protein>
    <recommendedName>
        <fullName evidence="3">histidine kinase</fullName>
        <ecNumber evidence="3">2.7.13.3</ecNumber>
    </recommendedName>
</protein>
<dbReference type="CDD" id="cd00088">
    <property type="entry name" value="HPT"/>
    <property type="match status" value="1"/>
</dbReference>
<dbReference type="Pfam" id="PF02518">
    <property type="entry name" value="HATPase_c"/>
    <property type="match status" value="1"/>
</dbReference>
<comment type="caution">
    <text evidence="25">The sequence shown here is derived from an EMBL/GenBank/DDBJ whole genome shotgun (WGS) entry which is preliminary data.</text>
</comment>
<dbReference type="SMART" id="SM00448">
    <property type="entry name" value="REC"/>
    <property type="match status" value="2"/>
</dbReference>
<dbReference type="InterPro" id="IPR005467">
    <property type="entry name" value="His_kinase_dom"/>
</dbReference>
<dbReference type="PROSITE" id="PS50885">
    <property type="entry name" value="HAMP"/>
    <property type="match status" value="1"/>
</dbReference>
<dbReference type="InterPro" id="IPR003661">
    <property type="entry name" value="HisK_dim/P_dom"/>
</dbReference>
<dbReference type="SMART" id="SM00086">
    <property type="entry name" value="PAC"/>
    <property type="match status" value="5"/>
</dbReference>
<dbReference type="SUPFAM" id="SSF55785">
    <property type="entry name" value="PYP-like sensor domain (PAS domain)"/>
    <property type="match status" value="5"/>
</dbReference>
<dbReference type="InterPro" id="IPR000014">
    <property type="entry name" value="PAS"/>
</dbReference>
<dbReference type="SMART" id="SM00388">
    <property type="entry name" value="HisKA"/>
    <property type="match status" value="1"/>
</dbReference>
<dbReference type="InterPro" id="IPR003594">
    <property type="entry name" value="HATPase_dom"/>
</dbReference>
<evidence type="ECO:0000313" key="25">
    <source>
        <dbReference type="EMBL" id="RAS65332.1"/>
    </source>
</evidence>
<dbReference type="EMBL" id="QLTR01000007">
    <property type="protein sequence ID" value="RAS65332.1"/>
    <property type="molecule type" value="Genomic_DNA"/>
</dbReference>
<evidence type="ECO:0000256" key="8">
    <source>
        <dbReference type="ARBA" id="ARBA00022741"/>
    </source>
</evidence>
<dbReference type="FunFam" id="3.30.565.10:FF:000010">
    <property type="entry name" value="Sensor histidine kinase RcsC"/>
    <property type="match status" value="1"/>
</dbReference>
<feature type="modified residue" description="4-aspartylphosphate" evidence="17">
    <location>
        <position position="1473"/>
    </location>
</feature>
<evidence type="ECO:0000256" key="3">
    <source>
        <dbReference type="ARBA" id="ARBA00012438"/>
    </source>
</evidence>
<keyword evidence="13" id="KW-0902">Two-component regulatory system</keyword>
<dbReference type="InterPro" id="IPR036890">
    <property type="entry name" value="HATPase_C_sf"/>
</dbReference>
<feature type="domain" description="PAC" evidence="22">
    <location>
        <begin position="715"/>
        <end position="767"/>
    </location>
</feature>
<evidence type="ECO:0000259" key="22">
    <source>
        <dbReference type="PROSITE" id="PS50113"/>
    </source>
</evidence>
<dbReference type="Gene3D" id="3.40.50.2300">
    <property type="match status" value="2"/>
</dbReference>
<evidence type="ECO:0000256" key="10">
    <source>
        <dbReference type="ARBA" id="ARBA00022801"/>
    </source>
</evidence>
<keyword evidence="10" id="KW-0378">Hydrolase</keyword>
<evidence type="ECO:0000256" key="16">
    <source>
        <dbReference type="PROSITE-ProRule" id="PRU00110"/>
    </source>
</evidence>
<evidence type="ECO:0000259" key="21">
    <source>
        <dbReference type="PROSITE" id="PS50112"/>
    </source>
</evidence>
<dbReference type="CDD" id="cd16922">
    <property type="entry name" value="HATPase_EvgS-ArcB-TorS-like"/>
    <property type="match status" value="1"/>
</dbReference>
<feature type="transmembrane region" description="Helical" evidence="18">
    <location>
        <begin position="12"/>
        <end position="33"/>
    </location>
</feature>
<dbReference type="PROSITE" id="PS50109">
    <property type="entry name" value="HIS_KIN"/>
    <property type="match status" value="1"/>
</dbReference>
<feature type="domain" description="Response regulatory" evidence="20">
    <location>
        <begin position="1424"/>
        <end position="1540"/>
    </location>
</feature>
<dbReference type="PANTHER" id="PTHR45339">
    <property type="entry name" value="HYBRID SIGNAL TRANSDUCTION HISTIDINE KINASE J"/>
    <property type="match status" value="1"/>
</dbReference>
<dbReference type="InterPro" id="IPR013655">
    <property type="entry name" value="PAS_fold_3"/>
</dbReference>
<dbReference type="InterPro" id="IPR035965">
    <property type="entry name" value="PAS-like_dom_sf"/>
</dbReference>
<dbReference type="EC" id="2.7.13.3" evidence="3"/>
<keyword evidence="15" id="KW-0131">Cell cycle</keyword>
<evidence type="ECO:0000256" key="6">
    <source>
        <dbReference type="ARBA" id="ARBA00022679"/>
    </source>
</evidence>
<dbReference type="PRINTS" id="PR00344">
    <property type="entry name" value="BCTRLSENSOR"/>
</dbReference>
<dbReference type="GO" id="GO:0000155">
    <property type="term" value="F:phosphorelay sensor kinase activity"/>
    <property type="evidence" value="ECO:0007669"/>
    <property type="project" value="InterPro"/>
</dbReference>
<dbReference type="Gene3D" id="3.30.565.10">
    <property type="entry name" value="Histidine kinase-like ATPase, C-terminal domain"/>
    <property type="match status" value="1"/>
</dbReference>
<keyword evidence="8" id="KW-0547">Nucleotide-binding</keyword>
<keyword evidence="4" id="KW-1003">Cell membrane</keyword>
<feature type="modified residue" description="Phosphohistidine" evidence="16">
    <location>
        <position position="1614"/>
    </location>
</feature>
<evidence type="ECO:0000259" key="23">
    <source>
        <dbReference type="PROSITE" id="PS50885"/>
    </source>
</evidence>
<dbReference type="Pfam" id="PF00512">
    <property type="entry name" value="HisKA"/>
    <property type="match status" value="1"/>
</dbReference>
<evidence type="ECO:0000256" key="1">
    <source>
        <dbReference type="ARBA" id="ARBA00000085"/>
    </source>
</evidence>
<keyword evidence="14 18" id="KW-0472">Membrane</keyword>
<dbReference type="SMART" id="SM00073">
    <property type="entry name" value="HPT"/>
    <property type="match status" value="1"/>
</dbReference>
<evidence type="ECO:0000256" key="9">
    <source>
        <dbReference type="ARBA" id="ARBA00022777"/>
    </source>
</evidence>
<dbReference type="InterPro" id="IPR008207">
    <property type="entry name" value="Sig_transdc_His_kin_Hpt_dom"/>
</dbReference>
<evidence type="ECO:0000256" key="11">
    <source>
        <dbReference type="ARBA" id="ARBA00022840"/>
    </source>
</evidence>
<proteinExistence type="predicted"/>
<dbReference type="Pfam" id="PF00072">
    <property type="entry name" value="Response_reg"/>
    <property type="match status" value="2"/>
</dbReference>
<keyword evidence="6" id="KW-0808">Transferase</keyword>
<dbReference type="Pfam" id="PF08447">
    <property type="entry name" value="PAS_3"/>
    <property type="match status" value="2"/>
</dbReference>
<feature type="domain" description="PAC" evidence="22">
    <location>
        <begin position="847"/>
        <end position="898"/>
    </location>
</feature>
<dbReference type="Gene3D" id="3.30.450.20">
    <property type="entry name" value="PAS domain"/>
    <property type="match status" value="6"/>
</dbReference>
<dbReference type="SMART" id="SM00387">
    <property type="entry name" value="HATPase_c"/>
    <property type="match status" value="1"/>
</dbReference>
<feature type="modified residue" description="4-aspartylphosphate" evidence="17">
    <location>
        <position position="1330"/>
    </location>
</feature>
<keyword evidence="9" id="KW-0418">Kinase</keyword>
<evidence type="ECO:0000256" key="14">
    <source>
        <dbReference type="ARBA" id="ARBA00023136"/>
    </source>
</evidence>
<dbReference type="InterPro" id="IPR004358">
    <property type="entry name" value="Sig_transdc_His_kin-like_C"/>
</dbReference>
<sequence length="1751" mass="195456">MGLTFRNRILSHIALPLIAIMLVIYGINAYSGYHAAQQSLFDKLTQEAHYASNRLNHILNNAQSTTQGFADFLGSVSDQFGIETHDQLRDILVRRLERNPEFLGSAIAYKPGPQSNNQLFAPYAYRDGNFIHYMDIASQGYDYTDGSSNWWSDVVDKKNGHWSHAYLDDGASNEIVVTYSAPFQKGLEPSSLGVVTVDLALSQLPEQLGVPAHKLIVLDSLGNLIYHIEQDKLLDHNSGWFKAEEKENAKLRILLERLLDGNVSFVSDRGESYVASIVTEPTLKWRIIVAVPKSEFISSVISDWSSFAFELLLIILFLIATCYMFAKKLTQPLEALEAGIIEFGEGKIKHLELDDNSVPEVVTLSQTFNQMASLLSEREQMILDLRGNRFARFIDGMNGKCFYCSINLSGQVDCVSGSVLSLLGVTPETFQRKYQRMFSSNPINEKNWEYVDSALKGDSVPLHQVEMVDSDGNLKRFEVFIQPLQSEVGAVMSVELLFTDVTEQFSAATWSRAVLEVAPEALLIIDQHGKIVFSNTSCQKLFGYENDQMLQMLVEELLPADIRSKHANSREVFTYEGRSRPMRHARHVRALKSDGSEFIAEIALSPLPADLSGRKQVAASVRDMTNQIAVEKQIRESEQRFRGLVTNIPSAVHRTRFDDSWVTEYVSDKIVDITGYMASEFIENHDRTLASLVISEDFDLFQKRAEIAGSANETFEVDYRIRHRDGDIRWIHERGRVSYSKDTDSVWIDGSIDDITDRKLVSVELEESRLQLSNIAESVPCTVYQLRWSRVGDCQFTFLSSAVLPMFGIHPDEIKEDITVLAERVPGDERIALDAGLSGQTADKLNWNRTFSYLHPNGSQRWMEASARGHIAEGGTIIWNGYVMDITERKMIEEELAISEAHFKALFNSSTACIANVDKNGIILDCNEQYCSDMGGRTREQLIGMSMFGISTVSNVQASKAKFKELVDGEISSYRGERSFTHPNGKVTWMSASVSAILDSQGNFESAVISMVDVTEFKVMSNKLLKAKEEADAANQAKSDFLANMSHEIRTPMNAIIGMSQLCLQTNLNEKQYNYVEKIGRASKALLSIINDILDFSKIESGKLDIESTPFMLDSILENLGDMFVDKVTDKQLELLFSVSPDVPSYLVGDSLRLGQVLINLMSNAIKFTERGEVLLIIELVEQDHQDVTLRFSVRDTGIGLTSEQQNKLFKPFSQADSSTTRKYGGTGLGLAICKQLVELMGGTIGLDSLYGYGSTFHFTLKLKCSGNKQLIINEKLEGMSILVADDNATARDIMQTSLESMGFNVDTVSTGKEAIEYCQNNAYSVAFIDKNMPNLDGIEVARQIKLMDNELKILMVSVNPSQDLIGKVNELGLAGYITKPITSSRLLDGIMNAFGMSGELAVRRIEQPISLDSSQLSALQGREILLVEDNEMNLEVATEFLQQVGINVTTAMNGQIALDKLNQQRFDLVLMDCQMPVMDGFQATEAIRKHTEFAELPVIAMTANTMSGDKEACLQVGMNDHIAKPVEVNVLYQTLVKYLPAEADYGRQNVVPQDIWPEHPELDIDRGLQLVQNSTRLYQRIFERFVDGQSDVVPMIERAMAVNNVDEAVRLAHTLKGVAGNLASSALVKMAEQLELNLSQGKTYQAQLVQINDLVTSICEAISKVRAPVSDKSTENTTSELSNDDLLKELEALYERLQEADSEAITQINTLKPQVNSTIWKQLSPAVNIINQYQFDAASELISKLIVDLK</sequence>
<dbReference type="SMART" id="SM00091">
    <property type="entry name" value="PAS"/>
    <property type="match status" value="4"/>
</dbReference>
<dbReference type="Pfam" id="PF01627">
    <property type="entry name" value="Hpt"/>
    <property type="match status" value="1"/>
</dbReference>
<evidence type="ECO:0000256" key="12">
    <source>
        <dbReference type="ARBA" id="ARBA00022989"/>
    </source>
</evidence>
<dbReference type="CDD" id="cd00082">
    <property type="entry name" value="HisKA"/>
    <property type="match status" value="1"/>
</dbReference>
<dbReference type="GO" id="GO:0005524">
    <property type="term" value="F:ATP binding"/>
    <property type="evidence" value="ECO:0007669"/>
    <property type="project" value="UniProtKB-KW"/>
</dbReference>
<evidence type="ECO:0000256" key="18">
    <source>
        <dbReference type="SAM" id="Phobius"/>
    </source>
</evidence>
<feature type="domain" description="HAMP" evidence="23">
    <location>
        <begin position="327"/>
        <end position="380"/>
    </location>
</feature>
<feature type="domain" description="PAC" evidence="22">
    <location>
        <begin position="974"/>
        <end position="1026"/>
    </location>
</feature>
<comment type="subcellular location">
    <subcellularLocation>
        <location evidence="2">Cell membrane</location>
        <topology evidence="2">Multi-pass membrane protein</topology>
    </subcellularLocation>
</comment>
<evidence type="ECO:0000259" key="19">
    <source>
        <dbReference type="PROSITE" id="PS50109"/>
    </source>
</evidence>
<dbReference type="Gene3D" id="1.10.287.130">
    <property type="match status" value="1"/>
</dbReference>
<evidence type="ECO:0000259" key="20">
    <source>
        <dbReference type="PROSITE" id="PS50110"/>
    </source>
</evidence>
<dbReference type="CDD" id="cd00130">
    <property type="entry name" value="PAS"/>
    <property type="match status" value="4"/>
</dbReference>
<dbReference type="SUPFAM" id="SSF47226">
    <property type="entry name" value="Histidine-containing phosphotransfer domain, HPT domain"/>
    <property type="match status" value="1"/>
</dbReference>
<dbReference type="CDD" id="cd12913">
    <property type="entry name" value="PDC1_MCP_like"/>
    <property type="match status" value="1"/>
</dbReference>
<reference evidence="25 26" key="1">
    <citation type="submission" date="2018-06" db="EMBL/GenBank/DDBJ databases">
        <title>Freshwater and sediment microbial communities from various areas in North America, analyzing microbe dynamics in response to fracking.</title>
        <authorList>
            <person name="Lamendella R."/>
        </authorList>
    </citation>
    <scope>NUCLEOTIDE SEQUENCE [LARGE SCALE GENOMIC DNA]</scope>
    <source>
        <strain evidence="25 26">99A</strain>
    </source>
</reference>
<keyword evidence="12 18" id="KW-1133">Transmembrane helix</keyword>
<dbReference type="InterPro" id="IPR003660">
    <property type="entry name" value="HAMP_dom"/>
</dbReference>
<dbReference type="CDD" id="cd17546">
    <property type="entry name" value="REC_hyHK_CKI1_RcsC-like"/>
    <property type="match status" value="2"/>
</dbReference>
<dbReference type="Proteomes" id="UP000248729">
    <property type="component" value="Unassembled WGS sequence"/>
</dbReference>
<dbReference type="InterPro" id="IPR001789">
    <property type="entry name" value="Sig_transdc_resp-reg_receiver"/>
</dbReference>
<feature type="domain" description="Histidine kinase" evidence="19">
    <location>
        <begin position="1044"/>
        <end position="1265"/>
    </location>
</feature>
<name>A0A329ECN5_VIBDI</name>
<evidence type="ECO:0000256" key="7">
    <source>
        <dbReference type="ARBA" id="ARBA00022692"/>
    </source>
</evidence>
<dbReference type="Gene3D" id="1.20.120.160">
    <property type="entry name" value="HPT domain"/>
    <property type="match status" value="1"/>
</dbReference>
<dbReference type="PROSITE" id="PS50110">
    <property type="entry name" value="RESPONSE_REGULATORY"/>
    <property type="match status" value="2"/>
</dbReference>
<dbReference type="Gene3D" id="6.10.340.10">
    <property type="match status" value="1"/>
</dbReference>
<organism evidence="25 26">
    <name type="scientific">Vibrio diazotrophicus</name>
    <dbReference type="NCBI Taxonomy" id="685"/>
    <lineage>
        <taxon>Bacteria</taxon>
        <taxon>Pseudomonadati</taxon>
        <taxon>Pseudomonadota</taxon>
        <taxon>Gammaproteobacteria</taxon>
        <taxon>Vibrionales</taxon>
        <taxon>Vibrionaceae</taxon>
        <taxon>Vibrio</taxon>
    </lineage>
</organism>
<dbReference type="RefSeq" id="WP_220089735.1">
    <property type="nucleotide sequence ID" value="NZ_QLTR01000007.1"/>
</dbReference>
<keyword evidence="11" id="KW-0067">ATP-binding</keyword>
<evidence type="ECO:0000256" key="17">
    <source>
        <dbReference type="PROSITE-ProRule" id="PRU00169"/>
    </source>
</evidence>
<feature type="domain" description="Response regulatory" evidence="20">
    <location>
        <begin position="1281"/>
        <end position="1395"/>
    </location>
</feature>
<dbReference type="InterPro" id="IPR000700">
    <property type="entry name" value="PAS-assoc_C"/>
</dbReference>
<feature type="domain" description="HPt" evidence="24">
    <location>
        <begin position="1575"/>
        <end position="1673"/>
    </location>
</feature>
<dbReference type="SUPFAM" id="SSF47384">
    <property type="entry name" value="Homodimeric domain of signal transducing histidine kinase"/>
    <property type="match status" value="1"/>
</dbReference>
<dbReference type="InterPro" id="IPR011006">
    <property type="entry name" value="CheY-like_superfamily"/>
</dbReference>
<feature type="domain" description="PAS" evidence="21">
    <location>
        <begin position="512"/>
        <end position="550"/>
    </location>
</feature>
<evidence type="ECO:0000256" key="4">
    <source>
        <dbReference type="ARBA" id="ARBA00022475"/>
    </source>
</evidence>
<evidence type="ECO:0000256" key="2">
    <source>
        <dbReference type="ARBA" id="ARBA00004651"/>
    </source>
</evidence>
<keyword evidence="5 17" id="KW-0597">Phosphoprotein</keyword>
<dbReference type="PROSITE" id="PS50894">
    <property type="entry name" value="HPT"/>
    <property type="match status" value="1"/>
</dbReference>
<evidence type="ECO:0000256" key="13">
    <source>
        <dbReference type="ARBA" id="ARBA00023012"/>
    </source>
</evidence>
<dbReference type="Pfam" id="PF13426">
    <property type="entry name" value="PAS_9"/>
    <property type="match status" value="3"/>
</dbReference>
<dbReference type="InterPro" id="IPR001610">
    <property type="entry name" value="PAC"/>
</dbReference>
<dbReference type="PROSITE" id="PS50112">
    <property type="entry name" value="PAS"/>
    <property type="match status" value="1"/>
</dbReference>
<gene>
    <name evidence="25" type="ORF">DET48_10744</name>
</gene>
<accession>A0A329ECN5</accession>
<dbReference type="PROSITE" id="PS50113">
    <property type="entry name" value="PAC"/>
    <property type="match status" value="3"/>
</dbReference>
<dbReference type="InterPro" id="IPR036641">
    <property type="entry name" value="HPT_dom_sf"/>
</dbReference>
<dbReference type="PANTHER" id="PTHR45339:SF1">
    <property type="entry name" value="HYBRID SIGNAL TRANSDUCTION HISTIDINE KINASE J"/>
    <property type="match status" value="1"/>
</dbReference>
<evidence type="ECO:0000313" key="26">
    <source>
        <dbReference type="Proteomes" id="UP000248729"/>
    </source>
</evidence>
<dbReference type="SUPFAM" id="SSF52172">
    <property type="entry name" value="CheY-like"/>
    <property type="match status" value="2"/>
</dbReference>
<evidence type="ECO:0000256" key="15">
    <source>
        <dbReference type="ARBA" id="ARBA00023306"/>
    </source>
</evidence>
<dbReference type="FunFam" id="1.10.287.130:FF:000038">
    <property type="entry name" value="Sensory transduction histidine kinase"/>
    <property type="match status" value="1"/>
</dbReference>
<keyword evidence="7 18" id="KW-0812">Transmembrane</keyword>
<dbReference type="Pfam" id="PF22673">
    <property type="entry name" value="MCP-like_PDC_1"/>
    <property type="match status" value="1"/>
</dbReference>
<dbReference type="GO" id="GO:0016787">
    <property type="term" value="F:hydrolase activity"/>
    <property type="evidence" value="ECO:0007669"/>
    <property type="project" value="UniProtKB-KW"/>
</dbReference>
<dbReference type="SUPFAM" id="SSF55874">
    <property type="entry name" value="ATPase domain of HSP90 chaperone/DNA topoisomerase II/histidine kinase"/>
    <property type="match status" value="1"/>
</dbReference>
<comment type="catalytic activity">
    <reaction evidence="1">
        <text>ATP + protein L-histidine = ADP + protein N-phospho-L-histidine.</text>
        <dbReference type="EC" id="2.7.13.3"/>
    </reaction>
</comment>
<dbReference type="GO" id="GO:0005886">
    <property type="term" value="C:plasma membrane"/>
    <property type="evidence" value="ECO:0007669"/>
    <property type="project" value="UniProtKB-SubCell"/>
</dbReference>
<evidence type="ECO:0000259" key="24">
    <source>
        <dbReference type="PROSITE" id="PS50894"/>
    </source>
</evidence>